<keyword evidence="5" id="KW-1185">Reference proteome</keyword>
<dbReference type="AlphaFoldDB" id="A0A226ES06"/>
<feature type="domain" description="C2H2-type" evidence="3">
    <location>
        <begin position="267"/>
        <end position="287"/>
    </location>
</feature>
<protein>
    <submittedName>
        <fullName evidence="4">RUN and FYVE domain-containing protein 1</fullName>
    </submittedName>
</protein>
<dbReference type="Proteomes" id="UP000198287">
    <property type="component" value="Unassembled WGS sequence"/>
</dbReference>
<dbReference type="Gene3D" id="3.30.160.60">
    <property type="entry name" value="Classic Zinc Finger"/>
    <property type="match status" value="1"/>
</dbReference>
<proteinExistence type="predicted"/>
<organism evidence="4 5">
    <name type="scientific">Folsomia candida</name>
    <name type="common">Springtail</name>
    <dbReference type="NCBI Taxonomy" id="158441"/>
    <lineage>
        <taxon>Eukaryota</taxon>
        <taxon>Metazoa</taxon>
        <taxon>Ecdysozoa</taxon>
        <taxon>Arthropoda</taxon>
        <taxon>Hexapoda</taxon>
        <taxon>Collembola</taxon>
        <taxon>Entomobryomorpha</taxon>
        <taxon>Isotomoidea</taxon>
        <taxon>Isotomidae</taxon>
        <taxon>Proisotominae</taxon>
        <taxon>Folsomia</taxon>
    </lineage>
</organism>
<dbReference type="EMBL" id="LNIX01000002">
    <property type="protein sequence ID" value="OXA59998.1"/>
    <property type="molecule type" value="Genomic_DNA"/>
</dbReference>
<dbReference type="Gene3D" id="1.20.5.1700">
    <property type="match status" value="1"/>
</dbReference>
<accession>A0A226ES06</accession>
<name>A0A226ES06_FOLCA</name>
<dbReference type="Gene3D" id="1.20.5.340">
    <property type="match status" value="1"/>
</dbReference>
<dbReference type="PANTHER" id="PTHR23159:SF31">
    <property type="entry name" value="CENTROSOME-ASSOCIATED PROTEIN CEP250 ISOFORM X1"/>
    <property type="match status" value="1"/>
</dbReference>
<sequence length="512" mass="58012">MSRRFLLRDGKMEEELLEESTGREQVHIKVEAIVQVRDLRDRLHKEVCSHISSSKHISRDDLSHRDFIFNLQEGKMVNFSIFLADTVDLHSMTALLWRDPHRRIREITFGVSVYSDPLVAANNAIHYAYSGACSILDKIDPSFTAVKTDHVVYPIFAVNFKSATGLKQYRRQKDGSPGSFQSKATVAVFQNIAPQLNQIIDGKLNGLLTHVKKEKEEELVVTIVPKKESSKPRPKRYRCKVNGCSFATSDTWNFTTHVNTHTKEVSFQCPGCPAQFTTKGSMVRHQPICPAITGKAVGKVSFGPRRRTSSTKNKTLPTESASGSLPRKLPFSNLTNFSLKRPNLPDVQGTIKFPPKKLALSPTPNIVEGNATTTITTLQSENEELRRENEELRREKGNATTTITTLQSENEELRREKGNATTTITTLQSENEELRRENEELRREKGNATTTITTLQSENEELRREKGNATTTITTLQSENEELRREKVQLKRDRAFALRKANNSTNNTDYRR</sequence>
<feature type="compositionally biased region" description="Polar residues" evidence="2">
    <location>
        <begin position="310"/>
        <end position="323"/>
    </location>
</feature>
<evidence type="ECO:0000256" key="1">
    <source>
        <dbReference type="SAM" id="Coils"/>
    </source>
</evidence>
<dbReference type="SUPFAM" id="SSF57667">
    <property type="entry name" value="beta-beta-alpha zinc fingers"/>
    <property type="match status" value="1"/>
</dbReference>
<evidence type="ECO:0000313" key="5">
    <source>
        <dbReference type="Proteomes" id="UP000198287"/>
    </source>
</evidence>
<dbReference type="InterPro" id="IPR013087">
    <property type="entry name" value="Znf_C2H2_type"/>
</dbReference>
<evidence type="ECO:0000256" key="2">
    <source>
        <dbReference type="SAM" id="MobiDB-lite"/>
    </source>
</evidence>
<reference evidence="4 5" key="1">
    <citation type="submission" date="2015-12" db="EMBL/GenBank/DDBJ databases">
        <title>The genome of Folsomia candida.</title>
        <authorList>
            <person name="Faddeeva A."/>
            <person name="Derks M.F."/>
            <person name="Anvar Y."/>
            <person name="Smit S."/>
            <person name="Van Straalen N."/>
            <person name="Roelofs D."/>
        </authorList>
    </citation>
    <scope>NUCLEOTIDE SEQUENCE [LARGE SCALE GENOMIC DNA]</scope>
    <source>
        <strain evidence="4 5">VU population</strain>
        <tissue evidence="4">Whole body</tissue>
    </source>
</reference>
<comment type="caution">
    <text evidence="4">The sequence shown here is derived from an EMBL/GenBank/DDBJ whole genome shotgun (WGS) entry which is preliminary data.</text>
</comment>
<feature type="domain" description="C2H2-type" evidence="3">
    <location>
        <begin position="237"/>
        <end position="261"/>
    </location>
</feature>
<keyword evidence="1" id="KW-0175">Coiled coil</keyword>
<feature type="region of interest" description="Disordered" evidence="2">
    <location>
        <begin position="300"/>
        <end position="327"/>
    </location>
</feature>
<dbReference type="SMART" id="SM00355">
    <property type="entry name" value="ZnF_C2H2"/>
    <property type="match status" value="2"/>
</dbReference>
<evidence type="ECO:0000259" key="3">
    <source>
        <dbReference type="SMART" id="SM00355"/>
    </source>
</evidence>
<dbReference type="InterPro" id="IPR036236">
    <property type="entry name" value="Znf_C2H2_sf"/>
</dbReference>
<evidence type="ECO:0000313" key="4">
    <source>
        <dbReference type="EMBL" id="OXA59998.1"/>
    </source>
</evidence>
<dbReference type="PANTHER" id="PTHR23159">
    <property type="entry name" value="CENTROSOMAL PROTEIN 2"/>
    <property type="match status" value="1"/>
</dbReference>
<dbReference type="OrthoDB" id="5305647at2759"/>
<feature type="coiled-coil region" evidence="1">
    <location>
        <begin position="375"/>
        <end position="500"/>
    </location>
</feature>
<gene>
    <name evidence="4" type="ORF">Fcan01_06101</name>
</gene>